<evidence type="ECO:0000313" key="2">
    <source>
        <dbReference type="EMBL" id="KAH3842401.1"/>
    </source>
</evidence>
<evidence type="ECO:0000313" key="1">
    <source>
        <dbReference type="EMBL" id="KAH3842332.1"/>
    </source>
</evidence>
<dbReference type="EMBL" id="JAIWYP010000004">
    <property type="protein sequence ID" value="KAH3842332.1"/>
    <property type="molecule type" value="Genomic_DNA"/>
</dbReference>
<gene>
    <name evidence="1" type="ORF">DPMN_115829</name>
    <name evidence="2" type="ORF">DPMN_115897</name>
</gene>
<dbReference type="Gene3D" id="1.10.533.10">
    <property type="entry name" value="Death Domain, Fas"/>
    <property type="match status" value="1"/>
</dbReference>
<accession>A0A9D4KLX7</accession>
<dbReference type="AlphaFoldDB" id="A0A9D4KLX7"/>
<evidence type="ECO:0000313" key="3">
    <source>
        <dbReference type="Proteomes" id="UP000828390"/>
    </source>
</evidence>
<sequence>MDDIHRELLLKRQRYLRDNVIMEEGLLSKLRESGVFNTSMIQVIQVGNRVGCV</sequence>
<dbReference type="EMBL" id="JAIWYP010000004">
    <property type="protein sequence ID" value="KAH3842401.1"/>
    <property type="molecule type" value="Genomic_DNA"/>
</dbReference>
<reference evidence="1" key="2">
    <citation type="submission" date="2020-11" db="EMBL/GenBank/DDBJ databases">
        <authorList>
            <person name="McCartney M.A."/>
            <person name="Auch B."/>
            <person name="Kono T."/>
            <person name="Mallez S."/>
            <person name="Becker A."/>
            <person name="Gohl D.M."/>
            <person name="Silverstein K.A.T."/>
            <person name="Koren S."/>
            <person name="Bechman K.B."/>
            <person name="Herman A."/>
            <person name="Abrahante J.E."/>
            <person name="Garbe J."/>
        </authorList>
    </citation>
    <scope>NUCLEOTIDE SEQUENCE</scope>
    <source>
        <strain evidence="1">Duluth1</strain>
        <tissue evidence="1">Whole animal</tissue>
    </source>
</reference>
<reference evidence="1" key="1">
    <citation type="journal article" date="2019" name="bioRxiv">
        <title>The Genome of the Zebra Mussel, Dreissena polymorpha: A Resource for Invasive Species Research.</title>
        <authorList>
            <person name="McCartney M.A."/>
            <person name="Auch B."/>
            <person name="Kono T."/>
            <person name="Mallez S."/>
            <person name="Zhang Y."/>
            <person name="Obille A."/>
            <person name="Becker A."/>
            <person name="Abrahante J.E."/>
            <person name="Garbe J."/>
            <person name="Badalamenti J.P."/>
            <person name="Herman A."/>
            <person name="Mangelson H."/>
            <person name="Liachko I."/>
            <person name="Sullivan S."/>
            <person name="Sone E.D."/>
            <person name="Koren S."/>
            <person name="Silverstein K.A.T."/>
            <person name="Beckman K.B."/>
            <person name="Gohl D.M."/>
        </authorList>
    </citation>
    <scope>NUCLEOTIDE SEQUENCE</scope>
    <source>
        <strain evidence="1">Duluth1</strain>
        <tissue evidence="1">Whole animal</tissue>
    </source>
</reference>
<dbReference type="SUPFAM" id="SSF47986">
    <property type="entry name" value="DEATH domain"/>
    <property type="match status" value="1"/>
</dbReference>
<proteinExistence type="predicted"/>
<protein>
    <submittedName>
        <fullName evidence="1">Uncharacterized protein</fullName>
    </submittedName>
</protein>
<keyword evidence="3" id="KW-1185">Reference proteome</keyword>
<name>A0A9D4KLX7_DREPO</name>
<organism evidence="1 3">
    <name type="scientific">Dreissena polymorpha</name>
    <name type="common">Zebra mussel</name>
    <name type="synonym">Mytilus polymorpha</name>
    <dbReference type="NCBI Taxonomy" id="45954"/>
    <lineage>
        <taxon>Eukaryota</taxon>
        <taxon>Metazoa</taxon>
        <taxon>Spiralia</taxon>
        <taxon>Lophotrochozoa</taxon>
        <taxon>Mollusca</taxon>
        <taxon>Bivalvia</taxon>
        <taxon>Autobranchia</taxon>
        <taxon>Heteroconchia</taxon>
        <taxon>Euheterodonta</taxon>
        <taxon>Imparidentia</taxon>
        <taxon>Neoheterodontei</taxon>
        <taxon>Myida</taxon>
        <taxon>Dreissenoidea</taxon>
        <taxon>Dreissenidae</taxon>
        <taxon>Dreissena</taxon>
    </lineage>
</organism>
<comment type="caution">
    <text evidence="1">The sequence shown here is derived from an EMBL/GenBank/DDBJ whole genome shotgun (WGS) entry which is preliminary data.</text>
</comment>
<dbReference type="Proteomes" id="UP000828390">
    <property type="component" value="Unassembled WGS sequence"/>
</dbReference>
<dbReference type="InterPro" id="IPR011029">
    <property type="entry name" value="DEATH-like_dom_sf"/>
</dbReference>